<protein>
    <submittedName>
        <fullName evidence="1">Uncharacterized protein</fullName>
    </submittedName>
</protein>
<evidence type="ECO:0000313" key="1">
    <source>
        <dbReference type="EMBL" id="TGO82732.1"/>
    </source>
</evidence>
<dbReference type="Proteomes" id="UP000297280">
    <property type="component" value="Unassembled WGS sequence"/>
</dbReference>
<accession>A0A4Z1KEV8</accession>
<organism evidence="1 2">
    <name type="scientific">Botrytis porri</name>
    <dbReference type="NCBI Taxonomy" id="87229"/>
    <lineage>
        <taxon>Eukaryota</taxon>
        <taxon>Fungi</taxon>
        <taxon>Dikarya</taxon>
        <taxon>Ascomycota</taxon>
        <taxon>Pezizomycotina</taxon>
        <taxon>Leotiomycetes</taxon>
        <taxon>Helotiales</taxon>
        <taxon>Sclerotiniaceae</taxon>
        <taxon>Botrytis</taxon>
    </lineage>
</organism>
<proteinExistence type="predicted"/>
<gene>
    <name evidence="1" type="ORF">BPOR_0770g00110</name>
</gene>
<evidence type="ECO:0000313" key="2">
    <source>
        <dbReference type="Proteomes" id="UP000297280"/>
    </source>
</evidence>
<name>A0A4Z1KEV8_9HELO</name>
<keyword evidence="2" id="KW-1185">Reference proteome</keyword>
<comment type="caution">
    <text evidence="1">The sequence shown here is derived from an EMBL/GenBank/DDBJ whole genome shotgun (WGS) entry which is preliminary data.</text>
</comment>
<sequence>MMRQVAIKQQLSQSPPVKHFVNRPQGNTISTRNTKLGFDILTSNANMPPNPRIDNNTLVWNAISKQLDIADELRGIWNKLDHGRLIADMGVANKNAAHHRFRRWISFMAEQCGQLSADNEDMGDAANRPRGAGRGA</sequence>
<reference evidence="1 2" key="1">
    <citation type="submission" date="2017-12" db="EMBL/GenBank/DDBJ databases">
        <title>Comparative genomics of Botrytis spp.</title>
        <authorList>
            <person name="Valero-Jimenez C.A."/>
            <person name="Tapia P."/>
            <person name="Veloso J."/>
            <person name="Silva-Moreno E."/>
            <person name="Staats M."/>
            <person name="Valdes J.H."/>
            <person name="Van Kan J.A.L."/>
        </authorList>
    </citation>
    <scope>NUCLEOTIDE SEQUENCE [LARGE SCALE GENOMIC DNA]</scope>
    <source>
        <strain evidence="1 2">MUCL3349</strain>
    </source>
</reference>
<dbReference type="AlphaFoldDB" id="A0A4Z1KEV8"/>
<dbReference type="EMBL" id="PQXO01000767">
    <property type="protein sequence ID" value="TGO82732.1"/>
    <property type="molecule type" value="Genomic_DNA"/>
</dbReference>